<keyword evidence="4" id="KW-0067">ATP-binding</keyword>
<feature type="domain" description="AAA+ ATPase" evidence="5">
    <location>
        <begin position="42"/>
        <end position="173"/>
    </location>
</feature>
<dbReference type="OrthoDB" id="4199794at2759"/>
<dbReference type="CDD" id="cd00009">
    <property type="entry name" value="AAA"/>
    <property type="match status" value="1"/>
</dbReference>
<dbReference type="GO" id="GO:0006261">
    <property type="term" value="P:DNA-templated DNA replication"/>
    <property type="evidence" value="ECO:0007669"/>
    <property type="project" value="TreeGrafter"/>
</dbReference>
<organism evidence="6 7">
    <name type="scientific">Smittium megazygosporum</name>
    <dbReference type="NCBI Taxonomy" id="133381"/>
    <lineage>
        <taxon>Eukaryota</taxon>
        <taxon>Fungi</taxon>
        <taxon>Fungi incertae sedis</taxon>
        <taxon>Zoopagomycota</taxon>
        <taxon>Kickxellomycotina</taxon>
        <taxon>Harpellomycetes</taxon>
        <taxon>Harpellales</taxon>
        <taxon>Legeriomycetaceae</taxon>
        <taxon>Smittium</taxon>
    </lineage>
</organism>
<dbReference type="InterPro" id="IPR027417">
    <property type="entry name" value="P-loop_NTPase"/>
</dbReference>
<keyword evidence="3" id="KW-0547">Nucleotide-binding</keyword>
<dbReference type="GO" id="GO:0005634">
    <property type="term" value="C:nucleus"/>
    <property type="evidence" value="ECO:0007669"/>
    <property type="project" value="TreeGrafter"/>
</dbReference>
<dbReference type="FunFam" id="3.40.50.300:FF:000129">
    <property type="entry name" value="Replication factor C subunit 5"/>
    <property type="match status" value="1"/>
</dbReference>
<dbReference type="GO" id="GO:0005663">
    <property type="term" value="C:DNA replication factor C complex"/>
    <property type="evidence" value="ECO:0007669"/>
    <property type="project" value="TreeGrafter"/>
</dbReference>
<name>A0A2T9ZF03_9FUNG</name>
<dbReference type="PANTHER" id="PTHR11669:SF20">
    <property type="entry name" value="REPLICATION FACTOR C SUBUNIT 4"/>
    <property type="match status" value="1"/>
</dbReference>
<dbReference type="SUPFAM" id="SSF52540">
    <property type="entry name" value="P-loop containing nucleoside triphosphate hydrolases"/>
    <property type="match status" value="1"/>
</dbReference>
<keyword evidence="2" id="KW-0235">DNA replication</keyword>
<dbReference type="Gene3D" id="3.40.50.300">
    <property type="entry name" value="P-loop containing nucleotide triphosphate hydrolases"/>
    <property type="match status" value="1"/>
</dbReference>
<dbReference type="Pfam" id="PF21960">
    <property type="entry name" value="RCF1-5-like_lid"/>
    <property type="match status" value="1"/>
</dbReference>
<dbReference type="Proteomes" id="UP000245609">
    <property type="component" value="Unassembled WGS sequence"/>
</dbReference>
<comment type="caution">
    <text evidence="6">The sequence shown here is derived from an EMBL/GenBank/DDBJ whole genome shotgun (WGS) entry which is preliminary data.</text>
</comment>
<evidence type="ECO:0000259" key="5">
    <source>
        <dbReference type="SMART" id="SM00382"/>
    </source>
</evidence>
<dbReference type="GO" id="GO:0016887">
    <property type="term" value="F:ATP hydrolysis activity"/>
    <property type="evidence" value="ECO:0007669"/>
    <property type="project" value="InterPro"/>
</dbReference>
<accession>A0A2T9ZF03</accession>
<dbReference type="InterPro" id="IPR050238">
    <property type="entry name" value="DNA_Rep/Repair_Clamp_Loader"/>
</dbReference>
<dbReference type="Gene3D" id="1.10.8.60">
    <property type="match status" value="1"/>
</dbReference>
<evidence type="ECO:0000256" key="2">
    <source>
        <dbReference type="ARBA" id="ARBA00022705"/>
    </source>
</evidence>
<dbReference type="SMART" id="SM00382">
    <property type="entry name" value="AAA"/>
    <property type="match status" value="1"/>
</dbReference>
<evidence type="ECO:0000256" key="4">
    <source>
        <dbReference type="ARBA" id="ARBA00022840"/>
    </source>
</evidence>
<dbReference type="InterPro" id="IPR003959">
    <property type="entry name" value="ATPase_AAA_core"/>
</dbReference>
<evidence type="ECO:0000313" key="6">
    <source>
        <dbReference type="EMBL" id="PVV03145.1"/>
    </source>
</evidence>
<comment type="similarity">
    <text evidence="1">Belongs to the activator 1 small subunits family.</text>
</comment>
<gene>
    <name evidence="6" type="ORF">BB560_002396</name>
</gene>
<dbReference type="GO" id="GO:0005524">
    <property type="term" value="F:ATP binding"/>
    <property type="evidence" value="ECO:0007669"/>
    <property type="project" value="UniProtKB-KW"/>
</dbReference>
<dbReference type="GO" id="GO:0003689">
    <property type="term" value="F:DNA clamp loader activity"/>
    <property type="evidence" value="ECO:0007669"/>
    <property type="project" value="TreeGrafter"/>
</dbReference>
<dbReference type="Pfam" id="PF00004">
    <property type="entry name" value="AAA"/>
    <property type="match status" value="1"/>
</dbReference>
<dbReference type="GO" id="GO:0006281">
    <property type="term" value="P:DNA repair"/>
    <property type="evidence" value="ECO:0007669"/>
    <property type="project" value="TreeGrafter"/>
</dbReference>
<dbReference type="AlphaFoldDB" id="A0A2T9ZF03"/>
<evidence type="ECO:0000313" key="7">
    <source>
        <dbReference type="Proteomes" id="UP000245609"/>
    </source>
</evidence>
<evidence type="ECO:0000256" key="3">
    <source>
        <dbReference type="ARBA" id="ARBA00022741"/>
    </source>
</evidence>
<protein>
    <recommendedName>
        <fullName evidence="5">AAA+ ATPase domain-containing protein</fullName>
    </recommendedName>
</protein>
<feature type="non-terminal residue" evidence="6">
    <location>
        <position position="279"/>
    </location>
</feature>
<dbReference type="STRING" id="133381.A0A2T9ZF03"/>
<reference evidence="6 7" key="1">
    <citation type="journal article" date="2018" name="MBio">
        <title>Comparative Genomics Reveals the Core Gene Toolbox for the Fungus-Insect Symbiosis.</title>
        <authorList>
            <person name="Wang Y."/>
            <person name="Stata M."/>
            <person name="Wang W."/>
            <person name="Stajich J.E."/>
            <person name="White M.M."/>
            <person name="Moncalvo J.M."/>
        </authorList>
    </citation>
    <scope>NUCLEOTIDE SEQUENCE [LARGE SCALE GENOMIC DNA]</scope>
    <source>
        <strain evidence="6 7">SC-DP-2</strain>
    </source>
</reference>
<keyword evidence="7" id="KW-1185">Reference proteome</keyword>
<proteinExistence type="inferred from homology"/>
<dbReference type="PANTHER" id="PTHR11669">
    <property type="entry name" value="REPLICATION FACTOR C / DNA POLYMERASE III GAMMA-TAU SUBUNIT"/>
    <property type="match status" value="1"/>
</dbReference>
<dbReference type="EMBL" id="MBFS01000274">
    <property type="protein sequence ID" value="PVV03145.1"/>
    <property type="molecule type" value="Genomic_DNA"/>
</dbReference>
<dbReference type="InterPro" id="IPR003593">
    <property type="entry name" value="AAA+_ATPase"/>
</dbReference>
<sequence length="279" mass="31425">MEQDIKDGQLPWIEKYRPKKIENIQSQERIISILQSSISKQNLPHLLFYGPPGTGKTSTILAFARQLFGNELLPSRVLELNASDERGIQVVRNKVKTFAQAQVSKSNQKNCPPYKIIILDEADSMTPDAQAALRRIMEKYSKITRFCLICNYVSRIIEPLASRCAKFCFSQIDMNTSVSLLEKIAKLESVPIKRTEIEHLVSASNGDLRKAVMYLQSVHSLSKNNKIDSSTIDYICGIVPASEIGDLINACRSKSIVKIRKQVYDCIKNGNSAKQVLFQ</sequence>
<evidence type="ECO:0000256" key="1">
    <source>
        <dbReference type="ARBA" id="ARBA00005378"/>
    </source>
</evidence>